<evidence type="ECO:0000256" key="1">
    <source>
        <dbReference type="PROSITE-ProRule" id="PRU00176"/>
    </source>
</evidence>
<dbReference type="Gramene" id="PGSC0003DMT400016111">
    <property type="protein sequence ID" value="PGSC0003DMT400016111"/>
    <property type="gene ID" value="PGSC0003DMG400006298"/>
</dbReference>
<dbReference type="Gene3D" id="3.30.70.330">
    <property type="match status" value="1"/>
</dbReference>
<dbReference type="PROSITE" id="PS50102">
    <property type="entry name" value="RRM"/>
    <property type="match status" value="1"/>
</dbReference>
<organism evidence="4 5">
    <name type="scientific">Solanum tuberosum</name>
    <name type="common">Potato</name>
    <dbReference type="NCBI Taxonomy" id="4113"/>
    <lineage>
        <taxon>Eukaryota</taxon>
        <taxon>Viridiplantae</taxon>
        <taxon>Streptophyta</taxon>
        <taxon>Embryophyta</taxon>
        <taxon>Tracheophyta</taxon>
        <taxon>Spermatophyta</taxon>
        <taxon>Magnoliopsida</taxon>
        <taxon>eudicotyledons</taxon>
        <taxon>Gunneridae</taxon>
        <taxon>Pentapetalae</taxon>
        <taxon>asterids</taxon>
        <taxon>lamiids</taxon>
        <taxon>Solanales</taxon>
        <taxon>Solanaceae</taxon>
        <taxon>Solanoideae</taxon>
        <taxon>Solaneae</taxon>
        <taxon>Solanum</taxon>
    </lineage>
</organism>
<dbReference type="InterPro" id="IPR012677">
    <property type="entry name" value="Nucleotide-bd_a/b_plait_sf"/>
</dbReference>
<feature type="compositionally biased region" description="Basic residues" evidence="2">
    <location>
        <begin position="1"/>
        <end position="10"/>
    </location>
</feature>
<sequence>MGRYRSRSRSLSRSCSPVRHKRHDEPRDRRRERRSPGPSGLLVRNIPLSAREPRGFGFVKFRYAEDAAEAKAHLNNTVIGGRDIRIVFAEDNRKTPKEMRKVLRTRCSIYVVCFKLQPC</sequence>
<gene>
    <name evidence="4" type="primary">LOC102588722</name>
</gene>
<dbReference type="InterPro" id="IPR035979">
    <property type="entry name" value="RBD_domain_sf"/>
</dbReference>
<dbReference type="Proteomes" id="UP000011115">
    <property type="component" value="Unassembled WGS sequence"/>
</dbReference>
<dbReference type="InterPro" id="IPR000504">
    <property type="entry name" value="RRM_dom"/>
</dbReference>
<reference evidence="4" key="2">
    <citation type="submission" date="2015-06" db="UniProtKB">
        <authorList>
            <consortium name="EnsemblPlants"/>
        </authorList>
    </citation>
    <scope>IDENTIFICATION</scope>
    <source>
        <strain evidence="4">DM1-3 516 R44</strain>
    </source>
</reference>
<dbReference type="ExpressionAtlas" id="M1A744">
    <property type="expression patterns" value="baseline"/>
</dbReference>
<evidence type="ECO:0000313" key="5">
    <source>
        <dbReference type="Proteomes" id="UP000011115"/>
    </source>
</evidence>
<dbReference type="Pfam" id="PF00076">
    <property type="entry name" value="RRM_1"/>
    <property type="match status" value="1"/>
</dbReference>
<accession>M1A744</accession>
<dbReference type="EnsemblPlants" id="PGSC0003DMT400016111">
    <property type="protein sequence ID" value="PGSC0003DMT400016111"/>
    <property type="gene ID" value="PGSC0003DMG400006298"/>
</dbReference>
<protein>
    <submittedName>
        <fullName evidence="4">Serine/arginine rich splicing factor</fullName>
    </submittedName>
</protein>
<dbReference type="AlphaFoldDB" id="M1A744"/>
<feature type="domain" description="RRM" evidence="3">
    <location>
        <begin position="42"/>
        <end position="91"/>
    </location>
</feature>
<proteinExistence type="predicted"/>
<dbReference type="SUPFAM" id="SSF54928">
    <property type="entry name" value="RNA-binding domain, RBD"/>
    <property type="match status" value="1"/>
</dbReference>
<feature type="region of interest" description="Disordered" evidence="2">
    <location>
        <begin position="1"/>
        <end position="43"/>
    </location>
</feature>
<evidence type="ECO:0000313" key="4">
    <source>
        <dbReference type="EnsemblPlants" id="PGSC0003DMT400016111"/>
    </source>
</evidence>
<dbReference type="OrthoDB" id="439808at2759"/>
<keyword evidence="1" id="KW-0694">RNA-binding</keyword>
<evidence type="ECO:0000259" key="3">
    <source>
        <dbReference type="PROSITE" id="PS50102"/>
    </source>
</evidence>
<evidence type="ECO:0000256" key="2">
    <source>
        <dbReference type="SAM" id="MobiDB-lite"/>
    </source>
</evidence>
<name>M1A744_SOLTU</name>
<dbReference type="GO" id="GO:0003723">
    <property type="term" value="F:RNA binding"/>
    <property type="evidence" value="ECO:0007669"/>
    <property type="project" value="UniProtKB-UniRule"/>
</dbReference>
<keyword evidence="5" id="KW-1185">Reference proteome</keyword>
<reference evidence="5" key="1">
    <citation type="journal article" date="2011" name="Nature">
        <title>Genome sequence and analysis of the tuber crop potato.</title>
        <authorList>
            <consortium name="The Potato Genome Sequencing Consortium"/>
        </authorList>
    </citation>
    <scope>NUCLEOTIDE SEQUENCE [LARGE SCALE GENOMIC DNA]</scope>
    <source>
        <strain evidence="5">cv. DM1-3 516 R44</strain>
    </source>
</reference>